<keyword evidence="1" id="KW-0472">Membrane</keyword>
<proteinExistence type="predicted"/>
<keyword evidence="1" id="KW-1133">Transmembrane helix</keyword>
<dbReference type="Proteomes" id="UP001328107">
    <property type="component" value="Unassembled WGS sequence"/>
</dbReference>
<feature type="transmembrane region" description="Helical" evidence="1">
    <location>
        <begin position="100"/>
        <end position="123"/>
    </location>
</feature>
<gene>
    <name evidence="2" type="ORF">PMAYCL1PPCAC_05667</name>
</gene>
<evidence type="ECO:0000313" key="2">
    <source>
        <dbReference type="EMBL" id="GMR35472.1"/>
    </source>
</evidence>
<feature type="non-terminal residue" evidence="2">
    <location>
        <position position="1"/>
    </location>
</feature>
<sequence>YVRFFNNFMSSNRQFIYLKSEIVLINVRFNIVRNFFTYFSNFKPFNNTGMTETHSCCVKFSVSSCIYAVILVITTLIMLALNITIIGGIFFMVLNPHANYSTGVTGLVLLLLLFNTLFFFAHVKACQFFRDRRRLRHLKFYYLDVAPEELNRHLTCYNK</sequence>
<protein>
    <submittedName>
        <fullName evidence="2">Uncharacterized protein</fullName>
    </submittedName>
</protein>
<accession>A0AAN4ZCZ2</accession>
<evidence type="ECO:0000256" key="1">
    <source>
        <dbReference type="SAM" id="Phobius"/>
    </source>
</evidence>
<keyword evidence="3" id="KW-1185">Reference proteome</keyword>
<keyword evidence="1" id="KW-0812">Transmembrane</keyword>
<name>A0AAN4ZCZ2_9BILA</name>
<comment type="caution">
    <text evidence="2">The sequence shown here is derived from an EMBL/GenBank/DDBJ whole genome shotgun (WGS) entry which is preliminary data.</text>
</comment>
<feature type="transmembrane region" description="Helical" evidence="1">
    <location>
        <begin position="65"/>
        <end position="94"/>
    </location>
</feature>
<dbReference type="AlphaFoldDB" id="A0AAN4ZCZ2"/>
<organism evidence="2 3">
    <name type="scientific">Pristionchus mayeri</name>
    <dbReference type="NCBI Taxonomy" id="1317129"/>
    <lineage>
        <taxon>Eukaryota</taxon>
        <taxon>Metazoa</taxon>
        <taxon>Ecdysozoa</taxon>
        <taxon>Nematoda</taxon>
        <taxon>Chromadorea</taxon>
        <taxon>Rhabditida</taxon>
        <taxon>Rhabditina</taxon>
        <taxon>Diplogasteromorpha</taxon>
        <taxon>Diplogasteroidea</taxon>
        <taxon>Neodiplogasteridae</taxon>
        <taxon>Pristionchus</taxon>
    </lineage>
</organism>
<reference evidence="3" key="1">
    <citation type="submission" date="2022-10" db="EMBL/GenBank/DDBJ databases">
        <title>Genome assembly of Pristionchus species.</title>
        <authorList>
            <person name="Yoshida K."/>
            <person name="Sommer R.J."/>
        </authorList>
    </citation>
    <scope>NUCLEOTIDE SEQUENCE [LARGE SCALE GENOMIC DNA]</scope>
    <source>
        <strain evidence="3">RS5460</strain>
    </source>
</reference>
<feature type="non-terminal residue" evidence="2">
    <location>
        <position position="159"/>
    </location>
</feature>
<dbReference type="EMBL" id="BTRK01000002">
    <property type="protein sequence ID" value="GMR35472.1"/>
    <property type="molecule type" value="Genomic_DNA"/>
</dbReference>
<evidence type="ECO:0000313" key="3">
    <source>
        <dbReference type="Proteomes" id="UP001328107"/>
    </source>
</evidence>